<dbReference type="EMBL" id="VIRV01000005">
    <property type="protein sequence ID" value="MBY0758538.1"/>
    <property type="molecule type" value="Genomic_DNA"/>
</dbReference>
<sequence length="63" mass="7487">MRHKRTDREKKQDVLAHYDCLETDVREDARKSFQRRPYPTMDVAQYIAQKFKIGVDADGQEDS</sequence>
<name>A0ABS7L6I2_9FIRM</name>
<evidence type="ECO:0000313" key="1">
    <source>
        <dbReference type="EMBL" id="MBY0758538.1"/>
    </source>
</evidence>
<keyword evidence="2" id="KW-1185">Reference proteome</keyword>
<protein>
    <submittedName>
        <fullName evidence="1">Uncharacterized protein</fullName>
    </submittedName>
</protein>
<dbReference type="Proteomes" id="UP000779049">
    <property type="component" value="Unassembled WGS sequence"/>
</dbReference>
<gene>
    <name evidence="1" type="ORF">FLB61_05450</name>
</gene>
<proteinExistence type="predicted"/>
<accession>A0ABS7L6I2</accession>
<evidence type="ECO:0000313" key="2">
    <source>
        <dbReference type="Proteomes" id="UP000779049"/>
    </source>
</evidence>
<comment type="caution">
    <text evidence="1">The sequence shown here is derived from an EMBL/GenBank/DDBJ whole genome shotgun (WGS) entry which is preliminary data.</text>
</comment>
<dbReference type="RefSeq" id="WP_221919592.1">
    <property type="nucleotide sequence ID" value="NZ_CP173660.1"/>
</dbReference>
<reference evidence="1 2" key="1">
    <citation type="journal article" date="2020" name="New Microbes New Infect">
        <title>Sellimonas caecigallum sp. nov., description and genome sequence of a new member of the Sellimonas genus isolated from the cecum of feral chicken.</title>
        <authorList>
            <person name="Wongkuna S."/>
            <person name="Ghimire S."/>
            <person name="Antony L."/>
            <person name="Chankhamhaengdecha S."/>
            <person name="Janvilisri T."/>
            <person name="Scaria J."/>
        </authorList>
    </citation>
    <scope>NUCLEOTIDE SEQUENCE [LARGE SCALE GENOMIC DNA]</scope>
    <source>
        <strain evidence="1 2">SW451</strain>
    </source>
</reference>
<organism evidence="1 2">
    <name type="scientific">Sellimonas caecigallum</name>
    <dbReference type="NCBI Taxonomy" id="2592333"/>
    <lineage>
        <taxon>Bacteria</taxon>
        <taxon>Bacillati</taxon>
        <taxon>Bacillota</taxon>
        <taxon>Clostridia</taxon>
        <taxon>Lachnospirales</taxon>
        <taxon>Lachnospiraceae</taxon>
        <taxon>Sellimonas</taxon>
    </lineage>
</organism>